<organism evidence="4 5">
    <name type="scientific">Acetonema longum DSM 6540</name>
    <dbReference type="NCBI Taxonomy" id="1009370"/>
    <lineage>
        <taxon>Bacteria</taxon>
        <taxon>Bacillati</taxon>
        <taxon>Bacillota</taxon>
        <taxon>Negativicutes</taxon>
        <taxon>Acetonemataceae</taxon>
        <taxon>Acetonema</taxon>
    </lineage>
</organism>
<dbReference type="GO" id="GO:0003677">
    <property type="term" value="F:DNA binding"/>
    <property type="evidence" value="ECO:0007669"/>
    <property type="project" value="UniProtKB-UniRule"/>
</dbReference>
<evidence type="ECO:0000313" key="4">
    <source>
        <dbReference type="EMBL" id="EGO65497.1"/>
    </source>
</evidence>
<dbReference type="AlphaFoldDB" id="F7NET6"/>
<feature type="DNA-binding region" description="H-T-H motif" evidence="2">
    <location>
        <begin position="17"/>
        <end position="36"/>
    </location>
</feature>
<keyword evidence="5" id="KW-1185">Reference proteome</keyword>
<keyword evidence="1 2" id="KW-0238">DNA-binding</keyword>
<proteinExistence type="predicted"/>
<dbReference type="PANTHER" id="PTHR43479:SF11">
    <property type="entry name" value="ACREF_ENVCD OPERON REPRESSOR-RELATED"/>
    <property type="match status" value="1"/>
</dbReference>
<dbReference type="eggNOG" id="COG1309">
    <property type="taxonomic scope" value="Bacteria"/>
</dbReference>
<feature type="domain" description="HTH tetR-type" evidence="3">
    <location>
        <begin position="1"/>
        <end position="54"/>
    </location>
</feature>
<gene>
    <name evidence="4" type="ORF">ALO_02766</name>
</gene>
<comment type="caution">
    <text evidence="4">The sequence shown here is derived from an EMBL/GenBank/DDBJ whole genome shotgun (WGS) entry which is preliminary data.</text>
</comment>
<sequence length="201" mass="22765">MDTALELFLSQGYQQTLISDIVKKVGVAQGTFYYYFASKEAVLEAIIAHHIKHMMTAVQKTEWDQTAPLEQLQLFVNHFYKLHYTGSIGLLGKVLYRENQGVLINRLWRQTHISTKPLLVQILEHCNQAGATQVTRMDETLGFFSGIIGSLLEASSPLEFGHESNPDVMKHKRRIAERLLESLFDTPAGSIYLEEVSAQEP</sequence>
<dbReference type="Gene3D" id="1.10.357.10">
    <property type="entry name" value="Tetracycline Repressor, domain 2"/>
    <property type="match status" value="1"/>
</dbReference>
<evidence type="ECO:0000256" key="2">
    <source>
        <dbReference type="PROSITE-ProRule" id="PRU00335"/>
    </source>
</evidence>
<dbReference type="SUPFAM" id="SSF46689">
    <property type="entry name" value="Homeodomain-like"/>
    <property type="match status" value="1"/>
</dbReference>
<protein>
    <submittedName>
        <fullName evidence="4">TetR family transcriptional regulator</fullName>
    </submittedName>
</protein>
<evidence type="ECO:0000313" key="5">
    <source>
        <dbReference type="Proteomes" id="UP000003240"/>
    </source>
</evidence>
<dbReference type="PROSITE" id="PS50977">
    <property type="entry name" value="HTH_TETR_2"/>
    <property type="match status" value="1"/>
</dbReference>
<evidence type="ECO:0000259" key="3">
    <source>
        <dbReference type="PROSITE" id="PS50977"/>
    </source>
</evidence>
<dbReference type="EMBL" id="AFGF01000017">
    <property type="protein sequence ID" value="EGO65497.1"/>
    <property type="molecule type" value="Genomic_DNA"/>
</dbReference>
<dbReference type="InterPro" id="IPR050624">
    <property type="entry name" value="HTH-type_Tx_Regulator"/>
</dbReference>
<name>F7NET6_9FIRM</name>
<dbReference type="STRING" id="1009370.ALO_02766"/>
<dbReference type="Pfam" id="PF00440">
    <property type="entry name" value="TetR_N"/>
    <property type="match status" value="1"/>
</dbReference>
<reference evidence="4 5" key="1">
    <citation type="journal article" date="2011" name="EMBO J.">
        <title>Structural diversity of bacterial flagellar motors.</title>
        <authorList>
            <person name="Chen S."/>
            <person name="Beeby M."/>
            <person name="Murphy G.E."/>
            <person name="Leadbetter J.R."/>
            <person name="Hendrixson D.R."/>
            <person name="Briegel A."/>
            <person name="Li Z."/>
            <person name="Shi J."/>
            <person name="Tocheva E.I."/>
            <person name="Muller A."/>
            <person name="Dobro M.J."/>
            <person name="Jensen G.J."/>
        </authorList>
    </citation>
    <scope>NUCLEOTIDE SEQUENCE [LARGE SCALE GENOMIC DNA]</scope>
    <source>
        <strain evidence="4 5">DSM 6540</strain>
    </source>
</reference>
<dbReference type="InterPro" id="IPR009057">
    <property type="entry name" value="Homeodomain-like_sf"/>
</dbReference>
<dbReference type="PANTHER" id="PTHR43479">
    <property type="entry name" value="ACREF/ENVCD OPERON REPRESSOR-RELATED"/>
    <property type="match status" value="1"/>
</dbReference>
<dbReference type="RefSeq" id="WP_004092581.1">
    <property type="nucleotide sequence ID" value="NZ_AFGF01000017.1"/>
</dbReference>
<dbReference type="Proteomes" id="UP000003240">
    <property type="component" value="Unassembled WGS sequence"/>
</dbReference>
<evidence type="ECO:0000256" key="1">
    <source>
        <dbReference type="ARBA" id="ARBA00023125"/>
    </source>
</evidence>
<dbReference type="InterPro" id="IPR001647">
    <property type="entry name" value="HTH_TetR"/>
</dbReference>
<accession>F7NET6</accession>